<dbReference type="GO" id="GO:0008137">
    <property type="term" value="F:NADH dehydrogenase (ubiquinone) activity"/>
    <property type="evidence" value="ECO:0007669"/>
    <property type="project" value="InterPro"/>
</dbReference>
<keyword evidence="4 6" id="KW-0472">Membrane</keyword>
<dbReference type="AlphaFoldDB" id="A0A2T2WTM4"/>
<feature type="transmembrane region" description="Helical" evidence="6">
    <location>
        <begin position="127"/>
        <end position="145"/>
    </location>
</feature>
<evidence type="ECO:0000259" key="7">
    <source>
        <dbReference type="Pfam" id="PF00361"/>
    </source>
</evidence>
<dbReference type="EMBL" id="PXYX01000028">
    <property type="protein sequence ID" value="PSR25598.1"/>
    <property type="molecule type" value="Genomic_DNA"/>
</dbReference>
<reference evidence="8 9" key="1">
    <citation type="journal article" date="2014" name="BMC Genomics">
        <title>Comparison of environmental and isolate Sulfobacillus genomes reveals diverse carbon, sulfur, nitrogen, and hydrogen metabolisms.</title>
        <authorList>
            <person name="Justice N.B."/>
            <person name="Norman A."/>
            <person name="Brown C.T."/>
            <person name="Singh A."/>
            <person name="Thomas B.C."/>
            <person name="Banfield J.F."/>
        </authorList>
    </citation>
    <scope>NUCLEOTIDE SEQUENCE [LARGE SCALE GENOMIC DNA]</scope>
    <source>
        <strain evidence="8">AMDSBA5</strain>
    </source>
</reference>
<feature type="transmembrane region" description="Helical" evidence="6">
    <location>
        <begin position="254"/>
        <end position="276"/>
    </location>
</feature>
<feature type="transmembrane region" description="Helical" evidence="6">
    <location>
        <begin position="349"/>
        <end position="371"/>
    </location>
</feature>
<evidence type="ECO:0000256" key="1">
    <source>
        <dbReference type="ARBA" id="ARBA00004127"/>
    </source>
</evidence>
<dbReference type="InterPro" id="IPR003945">
    <property type="entry name" value="NU5C-like"/>
</dbReference>
<evidence type="ECO:0000256" key="3">
    <source>
        <dbReference type="ARBA" id="ARBA00022989"/>
    </source>
</evidence>
<evidence type="ECO:0000256" key="2">
    <source>
        <dbReference type="ARBA" id="ARBA00022692"/>
    </source>
</evidence>
<evidence type="ECO:0000313" key="8">
    <source>
        <dbReference type="EMBL" id="PSR25598.1"/>
    </source>
</evidence>
<feature type="transmembrane region" description="Helical" evidence="6">
    <location>
        <begin position="228"/>
        <end position="248"/>
    </location>
</feature>
<accession>A0A2T2WTM4</accession>
<dbReference type="GO" id="GO:0015990">
    <property type="term" value="P:electron transport coupled proton transport"/>
    <property type="evidence" value="ECO:0007669"/>
    <property type="project" value="TreeGrafter"/>
</dbReference>
<dbReference type="GO" id="GO:0042773">
    <property type="term" value="P:ATP synthesis coupled electron transport"/>
    <property type="evidence" value="ECO:0007669"/>
    <property type="project" value="InterPro"/>
</dbReference>
<feature type="transmembrane region" description="Helical" evidence="6">
    <location>
        <begin position="383"/>
        <end position="404"/>
    </location>
</feature>
<sequence>MLSYLILTPMAIGSMGGVVGFKRLARVMAASSLGLFGWCLFLATGPAQSVQWRYMTLLGYAVQIHWQTNQLADWMALLTTLINLCAQVYSLGYFRDDSRQGYFQSILLGFTGAMLCTVFGQNLLTEFVGWELMGVGSYLLVGYFRSQPTARYAASKAMLVTRLGDIFFLFAVGLSVITQQNTIMDINRQGTPFLAWALVIAVAAKSAQGPTASWLLDAMAGPTPASALIHAATMVAAGPYLLIQYYPLLEHTPGVLPTLFILGAGTAAIAALGALGARESKRLLAFSTVSQLGMMLMALGLGSPQTAWSLLVAHAFYKALLFFTTGLASHRAQSGLLPKLAGQLNSFEFSTLFIVGALGVSGLPPTGGFIAKEALYHIAQGSPTILGIDMLLSLLGGAYTARLVKAIGVPRHHRPLSLAMWVPAVVLSGLVLANFAWHPWVMTSSISLVAAWPSLAAVCTGAIIGVMWTKPFGVCSGTSFRVLWQALQVAKSLVERMDQGVVYGISGIVTAIRGMTRIVHWGGSGRAQRYVLLSGILLALFVIWSSHT</sequence>
<proteinExistence type="predicted"/>
<dbReference type="GO" id="GO:0012505">
    <property type="term" value="C:endomembrane system"/>
    <property type="evidence" value="ECO:0007669"/>
    <property type="project" value="UniProtKB-SubCell"/>
</dbReference>
<feature type="transmembrane region" description="Helical" evidence="6">
    <location>
        <begin position="530"/>
        <end position="547"/>
    </location>
</feature>
<name>A0A2T2WTM4_SULTH</name>
<dbReference type="GO" id="GO:0003954">
    <property type="term" value="F:NADH dehydrogenase activity"/>
    <property type="evidence" value="ECO:0007669"/>
    <property type="project" value="TreeGrafter"/>
</dbReference>
<feature type="transmembrane region" description="Helical" evidence="6">
    <location>
        <begin position="157"/>
        <end position="178"/>
    </location>
</feature>
<feature type="transmembrane region" description="Helical" evidence="6">
    <location>
        <begin position="101"/>
        <end position="121"/>
    </location>
</feature>
<dbReference type="Proteomes" id="UP000242705">
    <property type="component" value="Unassembled WGS sequence"/>
</dbReference>
<gene>
    <name evidence="8" type="ORF">C7B47_11965</name>
</gene>
<dbReference type="Pfam" id="PF00361">
    <property type="entry name" value="Proton_antipo_M"/>
    <property type="match status" value="1"/>
</dbReference>
<evidence type="ECO:0000256" key="4">
    <source>
        <dbReference type="ARBA" id="ARBA00023136"/>
    </source>
</evidence>
<dbReference type="PANTHER" id="PTHR42829">
    <property type="entry name" value="NADH-UBIQUINONE OXIDOREDUCTASE CHAIN 5"/>
    <property type="match status" value="1"/>
</dbReference>
<feature type="domain" description="NADH:quinone oxidoreductase/Mrp antiporter transmembrane" evidence="7">
    <location>
        <begin position="121"/>
        <end position="376"/>
    </location>
</feature>
<dbReference type="PANTHER" id="PTHR42829:SF1">
    <property type="entry name" value="INORGANIC CARBON TRANSPORTER SUBUNIT DABB-RELATED"/>
    <property type="match status" value="1"/>
</dbReference>
<feature type="transmembrane region" description="Helical" evidence="6">
    <location>
        <begin position="283"/>
        <end position="301"/>
    </location>
</feature>
<keyword evidence="2 5" id="KW-0812">Transmembrane</keyword>
<evidence type="ECO:0000256" key="6">
    <source>
        <dbReference type="SAM" id="Phobius"/>
    </source>
</evidence>
<dbReference type="GO" id="GO:0016020">
    <property type="term" value="C:membrane"/>
    <property type="evidence" value="ECO:0007669"/>
    <property type="project" value="UniProtKB-SubCell"/>
</dbReference>
<organism evidence="8 9">
    <name type="scientific">Sulfobacillus thermosulfidooxidans</name>
    <dbReference type="NCBI Taxonomy" id="28034"/>
    <lineage>
        <taxon>Bacteria</taxon>
        <taxon>Bacillati</taxon>
        <taxon>Bacillota</taxon>
        <taxon>Clostridia</taxon>
        <taxon>Eubacteriales</taxon>
        <taxon>Clostridiales Family XVII. Incertae Sedis</taxon>
        <taxon>Sulfobacillus</taxon>
    </lineage>
</organism>
<feature type="transmembrane region" description="Helical" evidence="6">
    <location>
        <begin position="416"/>
        <end position="437"/>
    </location>
</feature>
<comment type="caution">
    <text evidence="8">The sequence shown here is derived from an EMBL/GenBank/DDBJ whole genome shotgun (WGS) entry which is preliminary data.</text>
</comment>
<comment type="subcellular location">
    <subcellularLocation>
        <location evidence="1">Endomembrane system</location>
        <topology evidence="1">Multi-pass membrane protein</topology>
    </subcellularLocation>
    <subcellularLocation>
        <location evidence="5">Membrane</location>
        <topology evidence="5">Multi-pass membrane protein</topology>
    </subcellularLocation>
</comment>
<evidence type="ECO:0000313" key="9">
    <source>
        <dbReference type="Proteomes" id="UP000242705"/>
    </source>
</evidence>
<feature type="transmembrane region" description="Helical" evidence="6">
    <location>
        <begin position="193"/>
        <end position="216"/>
    </location>
</feature>
<keyword evidence="3 6" id="KW-1133">Transmembrane helix</keyword>
<dbReference type="PRINTS" id="PR01434">
    <property type="entry name" value="NADHDHGNASE5"/>
</dbReference>
<evidence type="ECO:0000256" key="5">
    <source>
        <dbReference type="RuleBase" id="RU000320"/>
    </source>
</evidence>
<feature type="transmembrane region" description="Helical" evidence="6">
    <location>
        <begin position="307"/>
        <end position="328"/>
    </location>
</feature>
<dbReference type="InterPro" id="IPR001750">
    <property type="entry name" value="ND/Mrp_TM"/>
</dbReference>
<feature type="transmembrane region" description="Helical" evidence="6">
    <location>
        <begin position="449"/>
        <end position="468"/>
    </location>
</feature>
<feature type="transmembrane region" description="Helical" evidence="6">
    <location>
        <begin position="73"/>
        <end position="94"/>
    </location>
</feature>
<protein>
    <recommendedName>
        <fullName evidence="7">NADH:quinone oxidoreductase/Mrp antiporter transmembrane domain-containing protein</fullName>
    </recommendedName>
</protein>